<dbReference type="PANTHER" id="PTHR43394">
    <property type="entry name" value="ATP-DEPENDENT PERMEASE MDL1, MITOCHONDRIAL"/>
    <property type="match status" value="1"/>
</dbReference>
<feature type="region of interest" description="Disordered" evidence="8">
    <location>
        <begin position="1"/>
        <end position="21"/>
    </location>
</feature>
<protein>
    <submittedName>
        <fullName evidence="12">Uncharacterized protein</fullName>
    </submittedName>
</protein>
<feature type="transmembrane region" description="Helical" evidence="9">
    <location>
        <begin position="164"/>
        <end position="184"/>
    </location>
</feature>
<keyword evidence="13" id="KW-1185">Reference proteome</keyword>
<feature type="transmembrane region" description="Helical" evidence="9">
    <location>
        <begin position="910"/>
        <end position="934"/>
    </location>
</feature>
<feature type="domain" description="ABC transmembrane type-1" evidence="11">
    <location>
        <begin position="41"/>
        <end position="332"/>
    </location>
</feature>
<dbReference type="STRING" id="1245748.A0A3R7J4V9"/>
<evidence type="ECO:0000256" key="9">
    <source>
        <dbReference type="SAM" id="Phobius"/>
    </source>
</evidence>
<feature type="transmembrane region" description="Helical" evidence="9">
    <location>
        <begin position="683"/>
        <end position="708"/>
    </location>
</feature>
<feature type="transmembrane region" description="Helical" evidence="9">
    <location>
        <begin position="38"/>
        <end position="61"/>
    </location>
</feature>
<feature type="domain" description="ABC transmembrane type-1" evidence="11">
    <location>
        <begin position="688"/>
        <end position="975"/>
    </location>
</feature>
<evidence type="ECO:0000256" key="6">
    <source>
        <dbReference type="ARBA" id="ARBA00022989"/>
    </source>
</evidence>
<dbReference type="GO" id="GO:0005743">
    <property type="term" value="C:mitochondrial inner membrane"/>
    <property type="evidence" value="ECO:0007669"/>
    <property type="project" value="TreeGrafter"/>
</dbReference>
<dbReference type="OrthoDB" id="6500128at2759"/>
<dbReference type="FunFam" id="3.40.50.300:FF:000251">
    <property type="entry name" value="ABC transporter B family member 19"/>
    <property type="match status" value="1"/>
</dbReference>
<gene>
    <name evidence="12" type="ORF">CFD26_100801</name>
</gene>
<keyword evidence="7 9" id="KW-0472">Membrane</keyword>
<feature type="transmembrane region" description="Helical" evidence="9">
    <location>
        <begin position="303"/>
        <end position="324"/>
    </location>
</feature>
<dbReference type="Proteomes" id="UP000215289">
    <property type="component" value="Unassembled WGS sequence"/>
</dbReference>
<evidence type="ECO:0000256" key="1">
    <source>
        <dbReference type="ARBA" id="ARBA00004651"/>
    </source>
</evidence>
<dbReference type="GO" id="GO:0015421">
    <property type="term" value="F:ABC-type oligopeptide transporter activity"/>
    <property type="evidence" value="ECO:0007669"/>
    <property type="project" value="TreeGrafter"/>
</dbReference>
<dbReference type="SUPFAM" id="SSF90123">
    <property type="entry name" value="ABC transporter transmembrane region"/>
    <property type="match status" value="2"/>
</dbReference>
<feature type="transmembrane region" description="Helical" evidence="9">
    <location>
        <begin position="832"/>
        <end position="853"/>
    </location>
</feature>
<proteinExistence type="inferred from homology"/>
<feature type="transmembrane region" description="Helical" evidence="9">
    <location>
        <begin position="949"/>
        <end position="968"/>
    </location>
</feature>
<dbReference type="InterPro" id="IPR039421">
    <property type="entry name" value="Type_1_exporter"/>
</dbReference>
<evidence type="ECO:0000256" key="8">
    <source>
        <dbReference type="SAM" id="MobiDB-lite"/>
    </source>
</evidence>
<comment type="subcellular location">
    <subcellularLocation>
        <location evidence="1">Cell membrane</location>
        <topology evidence="1">Multi-pass membrane protein</topology>
    </subcellularLocation>
</comment>
<feature type="compositionally biased region" description="Basic and acidic residues" evidence="8">
    <location>
        <begin position="1"/>
        <end position="20"/>
    </location>
</feature>
<dbReference type="Pfam" id="PF00005">
    <property type="entry name" value="ABC_tran"/>
    <property type="match status" value="2"/>
</dbReference>
<evidence type="ECO:0000259" key="10">
    <source>
        <dbReference type="PROSITE" id="PS50893"/>
    </source>
</evidence>
<comment type="caution">
    <text evidence="12">The sequence shown here is derived from an EMBL/GenBank/DDBJ whole genome shotgun (WGS) entry which is preliminary data.</text>
</comment>
<dbReference type="InterPro" id="IPR003439">
    <property type="entry name" value="ABC_transporter-like_ATP-bd"/>
</dbReference>
<feature type="transmembrane region" description="Helical" evidence="9">
    <location>
        <begin position="728"/>
        <end position="754"/>
    </location>
</feature>
<dbReference type="InterPro" id="IPR011527">
    <property type="entry name" value="ABC1_TM_dom"/>
</dbReference>
<dbReference type="AlphaFoldDB" id="A0A3R7J4V9"/>
<keyword evidence="6 9" id="KW-1133">Transmembrane helix</keyword>
<evidence type="ECO:0000256" key="5">
    <source>
        <dbReference type="ARBA" id="ARBA00022840"/>
    </source>
</evidence>
<dbReference type="GO" id="GO:0016887">
    <property type="term" value="F:ATP hydrolysis activity"/>
    <property type="evidence" value="ECO:0007669"/>
    <property type="project" value="InterPro"/>
</dbReference>
<name>A0A3R7J4V9_9EURO</name>
<evidence type="ECO:0000313" key="12">
    <source>
        <dbReference type="EMBL" id="RLL97450.1"/>
    </source>
</evidence>
<dbReference type="InterPro" id="IPR003593">
    <property type="entry name" value="AAA+_ATPase"/>
</dbReference>
<sequence length="1260" mass="137423">MLEPDSEPRGHDAARRDIPSRKTNNPRIFQYADRFDRALDVAAIVCTIGSGVAMPLMSLLFGKLTSEYSNFSNGSVDPEKLSKSVRTTVVWFIYLFVAKLVLTYLATTAITISSIRTTRALRVHCFECLLRTEVWYFDTPGVGSPATQITTSAARISQGIAVRLLNVTQGLTVFCASFVVSMIVQWKLTLITMMVIPASFVITGICVSFDAPIEAAMAQAYSQAAALAREALSSIGTVHAFSAQRMMVSRYNTHLTEAHRQGKKKFIIYGFLVSPTYLCVYSGIALAFWQGHRMYDRGEIRDVSSIMTIVLCVTLASSSMGLVFPQLSSITAATAAASELFRLIDKPSEIDPVLDEGHRPSSCAGNIGLNSVTFAYPSRTDIPVIDSLSVDIPAGKTVAIVGPSGSGKSTIVGLLERWFDPSAGCITLDGFDVTTLNIKWLRQQIGLVQQEPTLFSGTVFDNVAMGLTDAQRACSDQEQRRLVQQACEASDIHGFVQQLPQGYDTWIGEHGHSISGGQKQRIAIARCIISNPAILLLDEPTSALDPEAECTIQKVLDRISQGCTTIVIAHRLSTIRNADHILVISGGRATEQGTHEDLLAKGGYYASLVKAQSLSSTVQTPRDTIASPRSSGLSKSLARFSIEKPDSDAMENMNGSDALSNPMQRSLSLVTCLAMILREQRSLYPVMALILVASFLAAGSWPAQGILFSRLIHWFMDASPQGASSVNFYSLMFFFVAIGNFVAYFAIGCLSNVLSQRITHQYRLELFERLIYMDIAFFSRPEHSSGSLASTLSTIPDRLQELLSLNIVILLIMVVSTVASSCLALAYGWKLALVMIFAGLPLLLGSGFVRVRVETALDDENERRFAQASGLASEAVTSLRTIASLTCEAQTLAKYTDIVDSAVRDSIKPLALAAVPYALSQSIEFLIMALGFWYGSHLMQVGEYTAEQFFIIFIAVLFAGQAASEFFAASGSLSRAKGAAQYLVHLRGQSLHNNGMPSHPNKHPAPDGPLSVADVHFSYPERSTPVLRGVSLKVWPLQTPQALVLITLAGASGCGKSSLLALLERFFEPTSGEIRLGEDNIQHLSLERYRMHVSLVQQEPVLYPGTIRDNIILGLDPEPSTEEIYEAMKQAHILDFVLSLPQGLETDCGSRGIALSGGQRQRIAIARSLIRNPRILLLDEATSALDTQSERFVQAAIDEVCRRKGQLVVAVAHRLSTIRNADCIFVLSNGQVIGFGTHDQLRRENALYNHMCLAQSLDEE</sequence>
<dbReference type="EMBL" id="NIDN02000077">
    <property type="protein sequence ID" value="RLL97450.1"/>
    <property type="molecule type" value="Genomic_DNA"/>
</dbReference>
<dbReference type="GO" id="GO:0005524">
    <property type="term" value="F:ATP binding"/>
    <property type="evidence" value="ECO:0007669"/>
    <property type="project" value="UniProtKB-KW"/>
</dbReference>
<evidence type="ECO:0000256" key="3">
    <source>
        <dbReference type="ARBA" id="ARBA00022692"/>
    </source>
</evidence>
<keyword evidence="3 9" id="KW-0812">Transmembrane</keyword>
<dbReference type="Pfam" id="PF00664">
    <property type="entry name" value="ABC_membrane"/>
    <property type="match status" value="2"/>
</dbReference>
<evidence type="ECO:0000313" key="13">
    <source>
        <dbReference type="Proteomes" id="UP000215289"/>
    </source>
</evidence>
<evidence type="ECO:0000256" key="4">
    <source>
        <dbReference type="ARBA" id="ARBA00022741"/>
    </source>
</evidence>
<feature type="domain" description="ABC transporter" evidence="10">
    <location>
        <begin position="1010"/>
        <end position="1254"/>
    </location>
</feature>
<dbReference type="CDD" id="cd18578">
    <property type="entry name" value="ABC_6TM_Pgp_ABCB1_D2_like"/>
    <property type="match status" value="1"/>
</dbReference>
<dbReference type="SUPFAM" id="SSF52540">
    <property type="entry name" value="P-loop containing nucleoside triphosphate hydrolases"/>
    <property type="match status" value="2"/>
</dbReference>
<evidence type="ECO:0000256" key="2">
    <source>
        <dbReference type="ARBA" id="ARBA00007577"/>
    </source>
</evidence>
<dbReference type="CDD" id="cd18577">
    <property type="entry name" value="ABC_6TM_Pgp_ABCB1_D1_like"/>
    <property type="match status" value="1"/>
</dbReference>
<dbReference type="InterPro" id="IPR036640">
    <property type="entry name" value="ABC1_TM_sf"/>
</dbReference>
<dbReference type="GO" id="GO:0005886">
    <property type="term" value="C:plasma membrane"/>
    <property type="evidence" value="ECO:0007669"/>
    <property type="project" value="UniProtKB-SubCell"/>
</dbReference>
<keyword evidence="5" id="KW-0067">ATP-binding</keyword>
<dbReference type="Gene3D" id="1.20.1560.10">
    <property type="entry name" value="ABC transporter type 1, transmembrane domain"/>
    <property type="match status" value="1"/>
</dbReference>
<feature type="transmembrane region" description="Helical" evidence="9">
    <location>
        <begin position="266"/>
        <end position="291"/>
    </location>
</feature>
<feature type="domain" description="ABC transporter" evidence="10">
    <location>
        <begin position="367"/>
        <end position="611"/>
    </location>
</feature>
<dbReference type="GO" id="GO:0090374">
    <property type="term" value="P:oligopeptide export from mitochondrion"/>
    <property type="evidence" value="ECO:0007669"/>
    <property type="project" value="TreeGrafter"/>
</dbReference>
<dbReference type="Gene3D" id="3.40.50.300">
    <property type="entry name" value="P-loop containing nucleotide triphosphate hydrolases"/>
    <property type="match status" value="2"/>
</dbReference>
<comment type="similarity">
    <text evidence="2">Belongs to the ABC transporter superfamily. ABCB family. Multidrug resistance exporter (TC 3.A.1.201) subfamily.</text>
</comment>
<dbReference type="SMART" id="SM00382">
    <property type="entry name" value="AAA"/>
    <property type="match status" value="2"/>
</dbReference>
<keyword evidence="4" id="KW-0547">Nucleotide-binding</keyword>
<accession>A0A3R7J4V9</accession>
<feature type="transmembrane region" description="Helical" evidence="9">
    <location>
        <begin position="91"/>
        <end position="112"/>
    </location>
</feature>
<reference evidence="12 13" key="1">
    <citation type="submission" date="2018-08" db="EMBL/GenBank/DDBJ databases">
        <title>Draft genome sequences of two Aspergillus turcosus clinical strains isolated from bronchoalveolar lavage fluid: one azole-susceptible and the other azole-resistant.</title>
        <authorList>
            <person name="Parent-Michaud M."/>
            <person name="Dufresne P.J."/>
            <person name="Fournier E."/>
            <person name="Martineau C."/>
            <person name="Moreira S."/>
            <person name="Perkins V."/>
            <person name="De Repentigny L."/>
            <person name="Dufresne S.F."/>
        </authorList>
    </citation>
    <scope>NUCLEOTIDE SEQUENCE [LARGE SCALE GENOMIC DNA]</scope>
    <source>
        <strain evidence="12">HMR AF 1038</strain>
    </source>
</reference>
<dbReference type="FunFam" id="3.40.50.300:FF:000913">
    <property type="entry name" value="ABC multidrug transporter SitT"/>
    <property type="match status" value="1"/>
</dbReference>
<dbReference type="PROSITE" id="PS00211">
    <property type="entry name" value="ABC_TRANSPORTER_1"/>
    <property type="match status" value="2"/>
</dbReference>
<dbReference type="PROSITE" id="PS50929">
    <property type="entry name" value="ABC_TM1F"/>
    <property type="match status" value="2"/>
</dbReference>
<dbReference type="PANTHER" id="PTHR43394:SF27">
    <property type="entry name" value="ATP-DEPENDENT TRANSLOCASE ABCB1-LIKE"/>
    <property type="match status" value="1"/>
</dbReference>
<organism evidence="12 13">
    <name type="scientific">Aspergillus turcosus</name>
    <dbReference type="NCBI Taxonomy" id="1245748"/>
    <lineage>
        <taxon>Eukaryota</taxon>
        <taxon>Fungi</taxon>
        <taxon>Dikarya</taxon>
        <taxon>Ascomycota</taxon>
        <taxon>Pezizomycotina</taxon>
        <taxon>Eurotiomycetes</taxon>
        <taxon>Eurotiomycetidae</taxon>
        <taxon>Eurotiales</taxon>
        <taxon>Aspergillaceae</taxon>
        <taxon>Aspergillus</taxon>
        <taxon>Aspergillus subgen. Fumigati</taxon>
    </lineage>
</organism>
<dbReference type="InterPro" id="IPR017871">
    <property type="entry name" value="ABC_transporter-like_CS"/>
</dbReference>
<evidence type="ECO:0000259" key="11">
    <source>
        <dbReference type="PROSITE" id="PS50929"/>
    </source>
</evidence>
<dbReference type="PROSITE" id="PS50893">
    <property type="entry name" value="ABC_TRANSPORTER_2"/>
    <property type="match status" value="2"/>
</dbReference>
<feature type="transmembrane region" description="Helical" evidence="9">
    <location>
        <begin position="190"/>
        <end position="209"/>
    </location>
</feature>
<dbReference type="InterPro" id="IPR027417">
    <property type="entry name" value="P-loop_NTPase"/>
</dbReference>
<feature type="transmembrane region" description="Helical" evidence="9">
    <location>
        <begin position="802"/>
        <end position="826"/>
    </location>
</feature>
<evidence type="ECO:0000256" key="7">
    <source>
        <dbReference type="ARBA" id="ARBA00023136"/>
    </source>
</evidence>